<proteinExistence type="predicted"/>
<dbReference type="EMBL" id="CM037617">
    <property type="protein sequence ID" value="KAH8004491.1"/>
    <property type="molecule type" value="Genomic_DNA"/>
</dbReference>
<dbReference type="Proteomes" id="UP000827872">
    <property type="component" value="Linkage Group LG04"/>
</dbReference>
<protein>
    <submittedName>
        <fullName evidence="1">Uncharacterized protein</fullName>
    </submittedName>
</protein>
<organism evidence="1 2">
    <name type="scientific">Sphaerodactylus townsendi</name>
    <dbReference type="NCBI Taxonomy" id="933632"/>
    <lineage>
        <taxon>Eukaryota</taxon>
        <taxon>Metazoa</taxon>
        <taxon>Chordata</taxon>
        <taxon>Craniata</taxon>
        <taxon>Vertebrata</taxon>
        <taxon>Euteleostomi</taxon>
        <taxon>Lepidosauria</taxon>
        <taxon>Squamata</taxon>
        <taxon>Bifurcata</taxon>
        <taxon>Gekkota</taxon>
        <taxon>Sphaerodactylidae</taxon>
        <taxon>Sphaerodactylus</taxon>
    </lineage>
</organism>
<keyword evidence="2" id="KW-1185">Reference proteome</keyword>
<gene>
    <name evidence="1" type="ORF">K3G42_012623</name>
</gene>
<reference evidence="1" key="1">
    <citation type="submission" date="2021-08" db="EMBL/GenBank/DDBJ databases">
        <title>The first chromosome-level gecko genome reveals the dynamic sex chromosomes of Neotropical dwarf geckos (Sphaerodactylidae: Sphaerodactylus).</title>
        <authorList>
            <person name="Pinto B.J."/>
            <person name="Keating S.E."/>
            <person name="Gamble T."/>
        </authorList>
    </citation>
    <scope>NUCLEOTIDE SEQUENCE</scope>
    <source>
        <strain evidence="1">TG3544</strain>
    </source>
</reference>
<name>A0ACB8FGM5_9SAUR</name>
<evidence type="ECO:0000313" key="1">
    <source>
        <dbReference type="EMBL" id="KAH8004491.1"/>
    </source>
</evidence>
<accession>A0ACB8FGM5</accession>
<sequence length="101" mass="11617">MLPAGEVLKPAPLELRVQNLYHLVMKVLINHDGHRDCGARMPYIWERRPFQKAGMKEIYFTQLEEARQRIGCQGFSAMGFCSPVRLRELDIDEEQLALCAA</sequence>
<evidence type="ECO:0000313" key="2">
    <source>
        <dbReference type="Proteomes" id="UP000827872"/>
    </source>
</evidence>
<comment type="caution">
    <text evidence="1">The sequence shown here is derived from an EMBL/GenBank/DDBJ whole genome shotgun (WGS) entry which is preliminary data.</text>
</comment>